<comment type="caution">
    <text evidence="1">The sequence shown here is derived from an EMBL/GenBank/DDBJ whole genome shotgun (WGS) entry which is preliminary data.</text>
</comment>
<reference evidence="1 2" key="1">
    <citation type="submission" date="2015-01" db="EMBL/GenBank/DDBJ databases">
        <title>Genome Sequencing of Rickettsiales.</title>
        <authorList>
            <person name="Daugherty S.C."/>
            <person name="Su Q."/>
            <person name="Abolude K."/>
            <person name="Beier-Sexton M."/>
            <person name="Carlyon J.A."/>
            <person name="Carter R."/>
            <person name="Day N.P."/>
            <person name="Dumler S.J."/>
            <person name="Dyachenko V."/>
            <person name="Godinez A."/>
            <person name="Kurtti T.J."/>
            <person name="Lichay M."/>
            <person name="Mullins K.E."/>
            <person name="Ott S."/>
            <person name="Pappas-Brown V."/>
            <person name="Paris D.H."/>
            <person name="Patel P."/>
            <person name="Richards A.L."/>
            <person name="Sadzewicz L."/>
            <person name="Sears K."/>
            <person name="Seidman D."/>
            <person name="Sengamalay N."/>
            <person name="Stenos J."/>
            <person name="Tallon L.J."/>
            <person name="Vincent G."/>
            <person name="Fraser C.M."/>
            <person name="Munderloh U."/>
            <person name="Dunning-Hotopp J.C."/>
        </authorList>
    </citation>
    <scope>NUCLEOTIDE SEQUENCE [LARGE SCALE GENOMIC DNA]</scope>
    <source>
        <strain evidence="1 2">ApNP</strain>
    </source>
</reference>
<organism evidence="1 2">
    <name type="scientific">Anaplasma phagocytophilum str. ApNP</name>
    <dbReference type="NCBI Taxonomy" id="1359153"/>
    <lineage>
        <taxon>Bacteria</taxon>
        <taxon>Pseudomonadati</taxon>
        <taxon>Pseudomonadota</taxon>
        <taxon>Alphaproteobacteria</taxon>
        <taxon>Rickettsiales</taxon>
        <taxon>Anaplasmataceae</taxon>
        <taxon>Anaplasma</taxon>
        <taxon>phagocytophilum group</taxon>
    </lineage>
</organism>
<gene>
    <name evidence="1" type="ORF">APHNP_1520</name>
</gene>
<evidence type="ECO:0000313" key="1">
    <source>
        <dbReference type="EMBL" id="KJV66600.1"/>
    </source>
</evidence>
<evidence type="ECO:0000313" key="2">
    <source>
        <dbReference type="Proteomes" id="UP000033385"/>
    </source>
</evidence>
<dbReference type="AlphaFoldDB" id="A0A0F3NF04"/>
<dbReference type="EMBL" id="LANW01000001">
    <property type="protein sequence ID" value="KJV66600.1"/>
    <property type="molecule type" value="Genomic_DNA"/>
</dbReference>
<proteinExistence type="predicted"/>
<sequence length="496" mass="55404">MSNHLNAREFGMLDMHKDTHDDTDACTNNDDSYDVRECAKIRLEDAAAQELVSELSKEFAEFTRKYPLEEEAARVELQSDEGHNQVAQDVGLPEHSQAVESEGFALKLPLLERLLNFFGEFYERFTTKSITSGQSKLLSFKERRKKKQLIAALMMMLRRLLLSRRAKSLNELLNEQIKELIAALEREQDPALRKILQERLSLLQQLRMQMISSRSVVGIEQLIIIMMGSALASATLSLQRDGVFGERSTSYSRTMQPLMDIAGLVHGGVAKDMASMQASMMALTGYQPGLDVHIAALLSKSMSHEALHDKSILPEHFLALHGRNHAPVPVADTAAHAIVAALNQVLKAVANRVLEAARIVVNRAMEIVGSEDAGIARGPYMHARRAAPKADARVVVDDGIKEQRHVQEHHNVHPDFHIQAHVHTEHNKRREERTCAIDELRYDAIDFCAIAKVSFTSGVVKCEQASVVKMQASSELAEVSVATVTQQCVEMQILRR</sequence>
<accession>A0A0F3NF04</accession>
<dbReference type="PATRIC" id="fig|1359153.3.peg.1554"/>
<dbReference type="Proteomes" id="UP000033385">
    <property type="component" value="Unassembled WGS sequence"/>
</dbReference>
<protein>
    <submittedName>
        <fullName evidence="1">Uncharacterized protein</fullName>
    </submittedName>
</protein>
<name>A0A0F3NF04_ANAPH</name>